<dbReference type="EMBL" id="VTWS01000007">
    <property type="protein sequence ID" value="KAA9347986.1"/>
    <property type="molecule type" value="Genomic_DNA"/>
</dbReference>
<reference evidence="3 4" key="1">
    <citation type="submission" date="2019-09" db="EMBL/GenBank/DDBJ databases">
        <title>Genome Sequence of Larkinella sp MA1.</title>
        <authorList>
            <person name="Srinivasan S."/>
        </authorList>
    </citation>
    <scope>NUCLEOTIDE SEQUENCE [LARGE SCALE GENOMIC DNA]</scope>
    <source>
        <strain evidence="3 4">MA1</strain>
    </source>
</reference>
<name>A0A5N1J8H7_9BACT</name>
<dbReference type="AlphaFoldDB" id="A0A5N1J8H7"/>
<dbReference type="InterPro" id="IPR020287">
    <property type="entry name" value="Tail_sheath_C"/>
</dbReference>
<proteinExistence type="inferred from homology"/>
<dbReference type="PANTHER" id="PTHR35861">
    <property type="match status" value="1"/>
</dbReference>
<evidence type="ECO:0000256" key="1">
    <source>
        <dbReference type="ARBA" id="ARBA00008005"/>
    </source>
</evidence>
<dbReference type="PANTHER" id="PTHR35861:SF1">
    <property type="entry name" value="PHAGE TAIL SHEATH PROTEIN"/>
    <property type="match status" value="1"/>
</dbReference>
<dbReference type="Gene3D" id="3.40.50.11780">
    <property type="match status" value="2"/>
</dbReference>
<evidence type="ECO:0000313" key="3">
    <source>
        <dbReference type="EMBL" id="KAA9347986.1"/>
    </source>
</evidence>
<dbReference type="InterPro" id="IPR052042">
    <property type="entry name" value="Tail_sheath_structural"/>
</dbReference>
<sequence>MLFFANGGEKCYILSVGGYDTNPVSQTHFTDAIDELKKHDEPTLLVMPDLMLLTNPAHIAAVQQAAIDHCNKLQDRFAILDVKVNDLTKTAVDDADITAFRGSVSNFLKYGAAYYPWLKTSLPFDMSFAGLTITKGGNPTTLGALLDPGAPNNALLTEADTLATDGFADTKAIQNVAVPAVVDYQASADKEAKKTFISAAITAFDGIDPDTVFKNKPVQDVLKAFTDAGNAEWLAIQSDNTALVVTGDPGTHSTDAAIDAVFNRLVAFITRFKTEAKTALPALLTAKQLEIQQKIPLFALVRKAETLVADQTIVNDLVESSTTAYEAAGTTATKKTELLKALNAFNGSPAALAFTNTDVRLSYQDYTDQATPSAAGKKLTDLLASATALSGSNASAYDDKFAEVTGYIAEFQALLTARLKSLELEMKSKIPVYAAIVSATEAQGIILPPSGAVAGVYASVDENRGVWKAPANVGISNVVGPTVLITDSDQESLNVDVDAGKSINAIRYFTGKGTLVWGARTLAGNDNEWRYISVRRFFIMVEESVKKASGQFVFEPNDANTWVKVRAMIENFLTLQWRAGALAGVKPEHAFYVRVGLGQTMTAQDILNGFLIVEIGMAVVRPAEFIVLRFSHKMQES</sequence>
<dbReference type="Pfam" id="PF17482">
    <property type="entry name" value="Phage_sheath_1C"/>
    <property type="match status" value="1"/>
</dbReference>
<evidence type="ECO:0000259" key="2">
    <source>
        <dbReference type="Pfam" id="PF17482"/>
    </source>
</evidence>
<comment type="similarity">
    <text evidence="1">Belongs to the myoviridae tail sheath protein family.</text>
</comment>
<organism evidence="3 4">
    <name type="scientific">Larkinella humicola</name>
    <dbReference type="NCBI Taxonomy" id="2607654"/>
    <lineage>
        <taxon>Bacteria</taxon>
        <taxon>Pseudomonadati</taxon>
        <taxon>Bacteroidota</taxon>
        <taxon>Cytophagia</taxon>
        <taxon>Cytophagales</taxon>
        <taxon>Spirosomataceae</taxon>
        <taxon>Larkinella</taxon>
    </lineage>
</organism>
<comment type="caution">
    <text evidence="3">The sequence shown here is derived from an EMBL/GenBank/DDBJ whole genome shotgun (WGS) entry which is preliminary data.</text>
</comment>
<keyword evidence="4" id="KW-1185">Reference proteome</keyword>
<protein>
    <submittedName>
        <fullName evidence="3">Phage tail sheath family protein</fullName>
    </submittedName>
</protein>
<dbReference type="Proteomes" id="UP000326344">
    <property type="component" value="Unassembled WGS sequence"/>
</dbReference>
<accession>A0A5N1J8H7</accession>
<feature type="domain" description="Tail sheath protein C-terminal" evidence="2">
    <location>
        <begin position="526"/>
        <end position="630"/>
    </location>
</feature>
<gene>
    <name evidence="3" type="ORF">F0P93_24585</name>
</gene>
<evidence type="ECO:0000313" key="4">
    <source>
        <dbReference type="Proteomes" id="UP000326344"/>
    </source>
</evidence>